<protein>
    <submittedName>
        <fullName evidence="4">Dipeptidyl aminopeptidases/acylaminoacyl-peptidases</fullName>
    </submittedName>
</protein>
<dbReference type="InterPro" id="IPR029058">
    <property type="entry name" value="AB_hydrolase_fold"/>
</dbReference>
<dbReference type="EMBL" id="GU474918">
    <property type="protein sequence ID" value="ADI19351.1"/>
    <property type="molecule type" value="Genomic_DNA"/>
</dbReference>
<dbReference type="InterPro" id="IPR011659">
    <property type="entry name" value="WD40"/>
</dbReference>
<proteinExistence type="predicted"/>
<evidence type="ECO:0000256" key="1">
    <source>
        <dbReference type="ARBA" id="ARBA00022801"/>
    </source>
</evidence>
<dbReference type="Pfam" id="PF00326">
    <property type="entry name" value="Peptidase_S9"/>
    <property type="match status" value="1"/>
</dbReference>
<evidence type="ECO:0000256" key="2">
    <source>
        <dbReference type="ARBA" id="ARBA00022825"/>
    </source>
</evidence>
<keyword evidence="4" id="KW-0645">Protease</keyword>
<dbReference type="GO" id="GO:0006508">
    <property type="term" value="P:proteolysis"/>
    <property type="evidence" value="ECO:0007669"/>
    <property type="project" value="InterPro"/>
</dbReference>
<evidence type="ECO:0000259" key="3">
    <source>
        <dbReference type="Pfam" id="PF00326"/>
    </source>
</evidence>
<feature type="domain" description="Peptidase S9 prolyl oligopeptidase catalytic" evidence="3">
    <location>
        <begin position="442"/>
        <end position="644"/>
    </location>
</feature>
<keyword evidence="1" id="KW-0378">Hydrolase</keyword>
<dbReference type="GO" id="GO:0004252">
    <property type="term" value="F:serine-type endopeptidase activity"/>
    <property type="evidence" value="ECO:0007669"/>
    <property type="project" value="TreeGrafter"/>
</dbReference>
<keyword evidence="4" id="KW-0031">Aminopeptidase</keyword>
<dbReference type="Gene3D" id="3.40.50.1820">
    <property type="entry name" value="alpha/beta hydrolase"/>
    <property type="match status" value="1"/>
</dbReference>
<dbReference type="AlphaFoldDB" id="E0XY60"/>
<sequence>MRAGKILSPEDVLSFKAVSDAQLSPDGSIVAYVVADPYKIETKYPRSNIWVVPTDGGDATQLTFGPRSDLCPRWSPDGQSLVFLSDRTEDGQRQLYLLPMYGGEAAQLTTVEGSIPASRSVDTVAWSPDGRKIAFMKTDAETEQEKLRQMEKDDAIEFERNPKYTRINVVDVDTQILSWVSPDDLQVWEFCWSPSGEEFAVVVSDLPFEQHWYTCRLATFSIDGGQIQNIHFSKRQIAKPTWSPDNGSVAFLSSNWSDRGITSGSVIVVPVPDCGKTRDLSGNQIASVNSVAWSDDSQHLLTVTHERGGTGLSKIEVNTGERILLWHGDVTISETSTVFSMDHNENIAVVLEDSVNPQDVWLAKRTANGFEWARLTNHHPQATDFDLGVTESIHWKGADGWDMHGLLIRPVMETIREPHPMVTIVHGGPTGMLANRFYAASQGYQLLAAKGMAVFLPNYRGSTGWGIEFAESNIGDMGGKDWEDILMGIDHCVKNGIADVERLGISGGSYGGFMTSWAITQTDQFKAAVMIAGISDWRSFHGKSHLCDWDSIHYGDADPWDPDGLYRKFSPITHVKRVKTPTLILHGEEDLDVPVEQSYIFYRALKDLGVETELVVYPREPHGFNERNHKLDQARRTTDWFAERLFS</sequence>
<keyword evidence="2" id="KW-0720">Serine protease</keyword>
<dbReference type="SUPFAM" id="SSF82171">
    <property type="entry name" value="DPP6 N-terminal domain-like"/>
    <property type="match status" value="1"/>
</dbReference>
<name>E0XY60_9CHLR</name>
<dbReference type="PANTHER" id="PTHR42776">
    <property type="entry name" value="SERINE PEPTIDASE S9 FAMILY MEMBER"/>
    <property type="match status" value="1"/>
</dbReference>
<dbReference type="PANTHER" id="PTHR42776:SF27">
    <property type="entry name" value="DIPEPTIDYL PEPTIDASE FAMILY MEMBER 6"/>
    <property type="match status" value="1"/>
</dbReference>
<dbReference type="SUPFAM" id="SSF53474">
    <property type="entry name" value="alpha/beta-Hydrolases"/>
    <property type="match status" value="1"/>
</dbReference>
<accession>E0XY60</accession>
<dbReference type="Pfam" id="PF07676">
    <property type="entry name" value="PD40"/>
    <property type="match status" value="2"/>
</dbReference>
<evidence type="ECO:0000313" key="4">
    <source>
        <dbReference type="EMBL" id="ADI19351.1"/>
    </source>
</evidence>
<reference evidence="4" key="1">
    <citation type="journal article" date="2011" name="Environ. Microbiol.">
        <title>Time-series analyses of Monterey Bay coastal microbial picoplankton using a 'genome proxy' microarray.</title>
        <authorList>
            <person name="Rich V.I."/>
            <person name="Pham V.D."/>
            <person name="Eppley J."/>
            <person name="Shi Y."/>
            <person name="DeLong E.F."/>
        </authorList>
    </citation>
    <scope>NUCLEOTIDE SEQUENCE</scope>
</reference>
<dbReference type="GO" id="GO:0004177">
    <property type="term" value="F:aminopeptidase activity"/>
    <property type="evidence" value="ECO:0007669"/>
    <property type="project" value="UniProtKB-KW"/>
</dbReference>
<dbReference type="Gene3D" id="2.120.10.30">
    <property type="entry name" value="TolB, C-terminal domain"/>
    <property type="match status" value="2"/>
</dbReference>
<dbReference type="InterPro" id="IPR011042">
    <property type="entry name" value="6-blade_b-propeller_TolB-like"/>
</dbReference>
<organism evidence="4">
    <name type="scientific">uncultured Chloroflexi bacterium HF0500_03M05</name>
    <dbReference type="NCBI Taxonomy" id="710737"/>
    <lineage>
        <taxon>Bacteria</taxon>
        <taxon>Bacillati</taxon>
        <taxon>Chloroflexota</taxon>
        <taxon>environmental samples</taxon>
    </lineage>
</organism>
<dbReference type="InterPro" id="IPR001375">
    <property type="entry name" value="Peptidase_S9_cat"/>
</dbReference>